<proteinExistence type="predicted"/>
<evidence type="ECO:0000313" key="3">
    <source>
        <dbReference type="Proteomes" id="UP000008022"/>
    </source>
</evidence>
<reference evidence="2" key="2">
    <citation type="submission" date="2015-06" db="UniProtKB">
        <authorList>
            <consortium name="EnsemblPlants"/>
        </authorList>
    </citation>
    <scope>IDENTIFICATION</scope>
</reference>
<dbReference type="HOGENOM" id="CLU_1868492_0_0_1"/>
<keyword evidence="3" id="KW-1185">Reference proteome</keyword>
<dbReference type="AlphaFoldDB" id="A0A0E0QPK6"/>
<name>A0A0E0QPK6_ORYRU</name>
<dbReference type="EnsemblPlants" id="ORUFI09G05670.1">
    <property type="protein sequence ID" value="ORUFI09G05670.1"/>
    <property type="gene ID" value="ORUFI09G05670"/>
</dbReference>
<dbReference type="Proteomes" id="UP000008022">
    <property type="component" value="Unassembled WGS sequence"/>
</dbReference>
<reference evidence="3" key="1">
    <citation type="submission" date="2013-06" db="EMBL/GenBank/DDBJ databases">
        <authorList>
            <person name="Zhao Q."/>
        </authorList>
    </citation>
    <scope>NUCLEOTIDE SEQUENCE</scope>
    <source>
        <strain evidence="3">cv. W1943</strain>
    </source>
</reference>
<protein>
    <submittedName>
        <fullName evidence="2">Uncharacterized protein</fullName>
    </submittedName>
</protein>
<organism evidence="2 3">
    <name type="scientific">Oryza rufipogon</name>
    <name type="common">Brownbeard rice</name>
    <name type="synonym">Asian wild rice</name>
    <dbReference type="NCBI Taxonomy" id="4529"/>
    <lineage>
        <taxon>Eukaryota</taxon>
        <taxon>Viridiplantae</taxon>
        <taxon>Streptophyta</taxon>
        <taxon>Embryophyta</taxon>
        <taxon>Tracheophyta</taxon>
        <taxon>Spermatophyta</taxon>
        <taxon>Magnoliopsida</taxon>
        <taxon>Liliopsida</taxon>
        <taxon>Poales</taxon>
        <taxon>Poaceae</taxon>
        <taxon>BOP clade</taxon>
        <taxon>Oryzoideae</taxon>
        <taxon>Oryzeae</taxon>
        <taxon>Oryzinae</taxon>
        <taxon>Oryza</taxon>
    </lineage>
</organism>
<dbReference type="OMA" id="ISQCEAK"/>
<sequence length="137" mass="14948">MAKWFDHRHHRPETGGLCSRGRRVSSKDWVTVLASISQCEAKNATSCVVPREDYSPSFFTTEVHSDDTAAYDQYVMSCPETTLTGLSGGRLLAKMLAGGPHNALGRSAPGKTRAAKTPSPLLSRPLLSPPHRRQSSR</sequence>
<evidence type="ECO:0000256" key="1">
    <source>
        <dbReference type="SAM" id="MobiDB-lite"/>
    </source>
</evidence>
<dbReference type="Gramene" id="ORUFI09G05670.1">
    <property type="protein sequence ID" value="ORUFI09G05670.1"/>
    <property type="gene ID" value="ORUFI09G05670"/>
</dbReference>
<evidence type="ECO:0000313" key="2">
    <source>
        <dbReference type="EnsemblPlants" id="ORUFI09G05670.1"/>
    </source>
</evidence>
<feature type="region of interest" description="Disordered" evidence="1">
    <location>
        <begin position="99"/>
        <end position="137"/>
    </location>
</feature>
<accession>A0A0E0QPK6</accession>